<protein>
    <submittedName>
        <fullName evidence="1">Uncharacterized protein</fullName>
    </submittedName>
</protein>
<dbReference type="EMBL" id="BMEX01000001">
    <property type="protein sequence ID" value="GGA31826.1"/>
    <property type="molecule type" value="Genomic_DNA"/>
</dbReference>
<evidence type="ECO:0000313" key="1">
    <source>
        <dbReference type="EMBL" id="GGA31826.1"/>
    </source>
</evidence>
<organism evidence="1 2">
    <name type="scientific">Kroppenstedtia guangzhouensis</name>
    <dbReference type="NCBI Taxonomy" id="1274356"/>
    <lineage>
        <taxon>Bacteria</taxon>
        <taxon>Bacillati</taxon>
        <taxon>Bacillota</taxon>
        <taxon>Bacilli</taxon>
        <taxon>Bacillales</taxon>
        <taxon>Thermoactinomycetaceae</taxon>
        <taxon>Kroppenstedtia</taxon>
    </lineage>
</organism>
<sequence>MMNRIMAAVGRQLNGEEPRSGDLFGFRFRDAVAMVEFEGGDVKVNVTPIHENFDENIYISLEDDE</sequence>
<reference evidence="2" key="1">
    <citation type="journal article" date="2019" name="Int. J. Syst. Evol. Microbiol.">
        <title>The Global Catalogue of Microorganisms (GCM) 10K type strain sequencing project: providing services to taxonomists for standard genome sequencing and annotation.</title>
        <authorList>
            <consortium name="The Broad Institute Genomics Platform"/>
            <consortium name="The Broad Institute Genome Sequencing Center for Infectious Disease"/>
            <person name="Wu L."/>
            <person name="Ma J."/>
        </authorList>
    </citation>
    <scope>NUCLEOTIDE SEQUENCE [LARGE SCALE GENOMIC DNA]</scope>
    <source>
        <strain evidence="2">CGMCC 1.12404</strain>
    </source>
</reference>
<dbReference type="Proteomes" id="UP000617979">
    <property type="component" value="Unassembled WGS sequence"/>
</dbReference>
<comment type="caution">
    <text evidence="1">The sequence shown here is derived from an EMBL/GenBank/DDBJ whole genome shotgun (WGS) entry which is preliminary data.</text>
</comment>
<evidence type="ECO:0000313" key="2">
    <source>
        <dbReference type="Proteomes" id="UP000617979"/>
    </source>
</evidence>
<gene>
    <name evidence="1" type="ORF">GCM10007416_00420</name>
</gene>
<keyword evidence="2" id="KW-1185">Reference proteome</keyword>
<proteinExistence type="predicted"/>
<dbReference type="RefSeq" id="WP_188428604.1">
    <property type="nucleotide sequence ID" value="NZ_BMEX01000001.1"/>
</dbReference>
<accession>A0ABQ1FVB5</accession>
<name>A0ABQ1FVB5_9BACL</name>